<dbReference type="Gene3D" id="3.40.50.300">
    <property type="entry name" value="P-loop containing nucleotide triphosphate hydrolases"/>
    <property type="match status" value="1"/>
</dbReference>
<evidence type="ECO:0000313" key="1">
    <source>
        <dbReference type="EMBL" id="MCB5410285.1"/>
    </source>
</evidence>
<evidence type="ECO:0000313" key="2">
    <source>
        <dbReference type="Proteomes" id="UP001198571"/>
    </source>
</evidence>
<dbReference type="InterPro" id="IPR027417">
    <property type="entry name" value="P-loop_NTPase"/>
</dbReference>
<gene>
    <name evidence="1" type="ORF">H0485_09770</name>
</gene>
<sequence>MQRVMIIGQPGSGKSTLARILGQRLGLPVFHIDHIHWQPGWSERPRPEKTMLCHGVEAGEEWVFEGGHSATWDNRLARADLLIWLDLPLGLRFYLVVKRSLRYLGRSRPDLPEGCPERLDRNTLIFWRWIWDSRHSARRQMQRLAASEAAQGRLVHLQSRAAVRAWLESLPAK</sequence>
<keyword evidence="2" id="KW-1185">Reference proteome</keyword>
<protein>
    <submittedName>
        <fullName evidence="1">AAA family ATPase</fullName>
    </submittedName>
</protein>
<dbReference type="PANTHER" id="PTHR37816">
    <property type="entry name" value="YALI0E33011P"/>
    <property type="match status" value="1"/>
</dbReference>
<dbReference type="RefSeq" id="WP_226935184.1">
    <property type="nucleotide sequence ID" value="NZ_JACDXX010000007.1"/>
</dbReference>
<accession>A0ABS8CN71</accession>
<dbReference type="Proteomes" id="UP001198571">
    <property type="component" value="Unassembled WGS sequence"/>
</dbReference>
<organism evidence="1 2">
    <name type="scientific">Pseudogemmobacter faecipullorum</name>
    <dbReference type="NCBI Taxonomy" id="2755041"/>
    <lineage>
        <taxon>Bacteria</taxon>
        <taxon>Pseudomonadati</taxon>
        <taxon>Pseudomonadota</taxon>
        <taxon>Alphaproteobacteria</taxon>
        <taxon>Rhodobacterales</taxon>
        <taxon>Paracoccaceae</taxon>
        <taxon>Pseudogemmobacter</taxon>
    </lineage>
</organism>
<name>A0ABS8CN71_9RHOB</name>
<dbReference type="InterPro" id="IPR052922">
    <property type="entry name" value="Cytidylate_Kinase-2"/>
</dbReference>
<dbReference type="EMBL" id="JACDXX010000007">
    <property type="protein sequence ID" value="MCB5410285.1"/>
    <property type="molecule type" value="Genomic_DNA"/>
</dbReference>
<proteinExistence type="predicted"/>
<dbReference type="PANTHER" id="PTHR37816:SF2">
    <property type="entry name" value="DNA TOPOLOGY MODULATION PROTEIN FLAR-RELATED PROTEIN"/>
    <property type="match status" value="1"/>
</dbReference>
<comment type="caution">
    <text evidence="1">The sequence shown here is derived from an EMBL/GenBank/DDBJ whole genome shotgun (WGS) entry which is preliminary data.</text>
</comment>
<dbReference type="SUPFAM" id="SSF52540">
    <property type="entry name" value="P-loop containing nucleoside triphosphate hydrolases"/>
    <property type="match status" value="1"/>
</dbReference>
<reference evidence="1 2" key="1">
    <citation type="submission" date="2020-07" db="EMBL/GenBank/DDBJ databases">
        <title>Pseudogemmobacter sp. nov., isolated from poultry manure in Taiwan.</title>
        <authorList>
            <person name="Lin S.-Y."/>
            <person name="Tang Y.-S."/>
            <person name="Young C.-C."/>
        </authorList>
    </citation>
    <scope>NUCLEOTIDE SEQUENCE [LARGE SCALE GENOMIC DNA]</scope>
    <source>
        <strain evidence="1 2">CC-YST710</strain>
    </source>
</reference>